<feature type="compositionally biased region" description="Pro residues" evidence="1">
    <location>
        <begin position="207"/>
        <end position="226"/>
    </location>
</feature>
<dbReference type="Proteomes" id="UP000024533">
    <property type="component" value="Unassembled WGS sequence"/>
</dbReference>
<dbReference type="OMA" id="LFADVHY"/>
<feature type="region of interest" description="Disordered" evidence="1">
    <location>
        <begin position="263"/>
        <end position="499"/>
    </location>
</feature>
<feature type="compositionally biased region" description="Polar residues" evidence="1">
    <location>
        <begin position="340"/>
        <end position="355"/>
    </location>
</feature>
<feature type="region of interest" description="Disordered" evidence="1">
    <location>
        <begin position="185"/>
        <end position="227"/>
    </location>
</feature>
<feature type="compositionally biased region" description="Low complexity" evidence="1">
    <location>
        <begin position="451"/>
        <end position="461"/>
    </location>
</feature>
<evidence type="ECO:0000313" key="3">
    <source>
        <dbReference type="Proteomes" id="UP000024533"/>
    </source>
</evidence>
<dbReference type="AlphaFoldDB" id="A0A059JEG2"/>
<evidence type="ECO:0000313" key="2">
    <source>
        <dbReference type="EMBL" id="KDB25877.1"/>
    </source>
</evidence>
<dbReference type="OrthoDB" id="5408296at2759"/>
<accession>A0A059JEG2</accession>
<protein>
    <submittedName>
        <fullName evidence="2">Uncharacterized protein</fullName>
    </submittedName>
</protein>
<proteinExistence type="predicted"/>
<dbReference type="EMBL" id="AOKY01000170">
    <property type="protein sequence ID" value="KDB25877.1"/>
    <property type="molecule type" value="Genomic_DNA"/>
</dbReference>
<dbReference type="STRING" id="1215338.A0A059JEG2"/>
<organism evidence="2 3">
    <name type="scientific">Trichophyton interdigitale (strain MR816)</name>
    <dbReference type="NCBI Taxonomy" id="1215338"/>
    <lineage>
        <taxon>Eukaryota</taxon>
        <taxon>Fungi</taxon>
        <taxon>Dikarya</taxon>
        <taxon>Ascomycota</taxon>
        <taxon>Pezizomycotina</taxon>
        <taxon>Eurotiomycetes</taxon>
        <taxon>Eurotiomycetidae</taxon>
        <taxon>Onygenales</taxon>
        <taxon>Arthrodermataceae</taxon>
        <taxon>Trichophyton</taxon>
    </lineage>
</organism>
<gene>
    <name evidence="2" type="ORF">H109_02300</name>
</gene>
<feature type="compositionally biased region" description="Pro residues" evidence="1">
    <location>
        <begin position="268"/>
        <end position="286"/>
    </location>
</feature>
<name>A0A059JEG2_TRIIM</name>
<evidence type="ECO:0000256" key="1">
    <source>
        <dbReference type="SAM" id="MobiDB-lite"/>
    </source>
</evidence>
<feature type="compositionally biased region" description="Polar residues" evidence="1">
    <location>
        <begin position="408"/>
        <end position="425"/>
    </location>
</feature>
<dbReference type="HOGENOM" id="CLU_032402_0_0_1"/>
<keyword evidence="3" id="KW-1185">Reference proteome</keyword>
<comment type="caution">
    <text evidence="2">The sequence shown here is derived from an EMBL/GenBank/DDBJ whole genome shotgun (WGS) entry which is preliminary data.</text>
</comment>
<feature type="compositionally biased region" description="Pro residues" evidence="1">
    <location>
        <begin position="357"/>
        <end position="371"/>
    </location>
</feature>
<feature type="compositionally biased region" description="Low complexity" evidence="1">
    <location>
        <begin position="372"/>
        <end position="386"/>
    </location>
</feature>
<sequence>MPPLPGEERLLTVFSDVHYYFTAPSPQPTHHRFDKGSYLYIYHNPTQGGSRIEIANNPGTREQDAFNGSLSSIHLRTSDTFPTLFTLTVDGCRNSMGAYPLTHGSTEHEWRLGWMNPADRSISYFRLHTLDLYFWTLDDAKQFLATVKRLLAPNQLENIQQIQPSSQQAPMSAVVQNLEKVAISDPGYQQQQQQQQIRPDVHSIKNIPPPPPPPPHPTMQPTPPVIPSSVQVVTQPVSPIDDAASQASTAHEKKDAQTSYAPLAYNPAAPPAPEPIKPREATPPPLDAAVGTGLSTPGMGMTFAPPPTGEIESPQPVQPHGVGNVGGSNPQPYTVPGVQGTYSPASSSINQQSYTPGHPPPGGMSFGPPPTASTVPPTAPPTTAASNRGSYGSAFAPPPQDPNAHLYGQQSFGPPPINQYTQPLAQNHGHLTRRESQVSQHSAGGYSYTYPQQQQQPQQQPRPNDYSVHQQVYIPPGPDQPPTTNRNEPAKYSKLGNGAMRMEKGVNKLFKKLENRI</sequence>
<reference evidence="2 3" key="1">
    <citation type="submission" date="2014-02" db="EMBL/GenBank/DDBJ databases">
        <title>The Genome Sequence of Trichophyton interdigitale MR816.</title>
        <authorList>
            <consortium name="The Broad Institute Genomics Platform"/>
            <person name="Cuomo C.A."/>
            <person name="White T.C."/>
            <person name="Graser Y."/>
            <person name="Martinez-Rossi N."/>
            <person name="Heitman J."/>
            <person name="Young S.K."/>
            <person name="Zeng Q."/>
            <person name="Gargeya S."/>
            <person name="Abouelleil A."/>
            <person name="Alvarado L."/>
            <person name="Chapman S.B."/>
            <person name="Gainer-Dewar J."/>
            <person name="Goldberg J."/>
            <person name="Griggs A."/>
            <person name="Gujja S."/>
            <person name="Hansen M."/>
            <person name="Howarth C."/>
            <person name="Imamovic A."/>
            <person name="Larimer J."/>
            <person name="Martinez D."/>
            <person name="Murphy C."/>
            <person name="Pearson M.D."/>
            <person name="Persinoti G."/>
            <person name="Poon T."/>
            <person name="Priest M."/>
            <person name="Roberts A.D."/>
            <person name="Saif S."/>
            <person name="Shea T.D."/>
            <person name="Sykes S.N."/>
            <person name="Wortman J."/>
            <person name="Nusbaum C."/>
            <person name="Birren B."/>
        </authorList>
    </citation>
    <scope>NUCLEOTIDE SEQUENCE [LARGE SCALE GENOMIC DNA]</scope>
    <source>
        <strain evidence="2 3">MR816</strain>
    </source>
</reference>